<dbReference type="KEGG" id="hli:HLI_15550"/>
<protein>
    <recommendedName>
        <fullName evidence="4">DUF1129 domain-containing protein</fullName>
    </recommendedName>
</protein>
<dbReference type="AlphaFoldDB" id="A0A410MFN2"/>
<keyword evidence="1" id="KW-0812">Transmembrane</keyword>
<dbReference type="OrthoDB" id="2963492at2"/>
<gene>
    <name evidence="2" type="ORF">HLI_15550</name>
</gene>
<keyword evidence="1" id="KW-0472">Membrane</keyword>
<dbReference type="InterPro" id="IPR047928">
    <property type="entry name" value="Perm_prefix_1"/>
</dbReference>
<evidence type="ECO:0008006" key="4">
    <source>
        <dbReference type="Google" id="ProtNLM"/>
    </source>
</evidence>
<keyword evidence="1" id="KW-1133">Transmembrane helix</keyword>
<dbReference type="NCBIfam" id="NF038403">
    <property type="entry name" value="perm_prefix_1"/>
    <property type="match status" value="1"/>
</dbReference>
<accession>A0A410MFN2</accession>
<evidence type="ECO:0000313" key="2">
    <source>
        <dbReference type="EMBL" id="QAS53513.1"/>
    </source>
</evidence>
<proteinExistence type="predicted"/>
<evidence type="ECO:0000256" key="1">
    <source>
        <dbReference type="SAM" id="Phobius"/>
    </source>
</evidence>
<feature type="transmembrane region" description="Helical" evidence="1">
    <location>
        <begin position="125"/>
        <end position="145"/>
    </location>
</feature>
<feature type="transmembrane region" description="Helical" evidence="1">
    <location>
        <begin position="160"/>
        <end position="182"/>
    </location>
</feature>
<feature type="transmembrane region" description="Helical" evidence="1">
    <location>
        <begin position="97"/>
        <end position="119"/>
    </location>
</feature>
<dbReference type="Proteomes" id="UP000287756">
    <property type="component" value="Chromosome"/>
</dbReference>
<feature type="transmembrane region" description="Helical" evidence="1">
    <location>
        <begin position="188"/>
        <end position="210"/>
    </location>
</feature>
<dbReference type="RefSeq" id="WP_128525786.1">
    <property type="nucleotide sequence ID" value="NZ_CP026118.1"/>
</dbReference>
<reference evidence="2 3" key="1">
    <citation type="submission" date="2018-01" db="EMBL/GenBank/DDBJ databases">
        <title>The whole genome sequencing and assembly of Halobacillus litoralis ERB031 strain.</title>
        <authorList>
            <person name="Lee S.-J."/>
            <person name="Park M.-K."/>
            <person name="Kim J.-Y."/>
            <person name="Lee Y.-J."/>
            <person name="Yi H."/>
            <person name="Bahn Y.-S."/>
            <person name="Kim J.F."/>
            <person name="Lee D.-W."/>
        </authorList>
    </citation>
    <scope>NUCLEOTIDE SEQUENCE [LARGE SCALE GENOMIC DNA]</scope>
    <source>
        <strain evidence="2 3">ERB 031</strain>
    </source>
</reference>
<organism evidence="2 3">
    <name type="scientific">Halobacillus litoralis</name>
    <dbReference type="NCBI Taxonomy" id="45668"/>
    <lineage>
        <taxon>Bacteria</taxon>
        <taxon>Bacillati</taxon>
        <taxon>Bacillota</taxon>
        <taxon>Bacilli</taxon>
        <taxon>Bacillales</taxon>
        <taxon>Bacillaceae</taxon>
        <taxon>Halobacillus</taxon>
    </lineage>
</organism>
<name>A0A410MFN2_9BACI</name>
<dbReference type="EMBL" id="CP026118">
    <property type="protein sequence ID" value="QAS53513.1"/>
    <property type="molecule type" value="Genomic_DNA"/>
</dbReference>
<evidence type="ECO:0000313" key="3">
    <source>
        <dbReference type="Proteomes" id="UP000287756"/>
    </source>
</evidence>
<sequence length="218" mass="24106">MKQKNKADDQIRNYLDREFAGIGESQQLFELKEELMMNLKEKVRDYEKAGKTEDEAFKAAINSMGDLSGLKEDMRQIGDDHTKKAVYTSMASRISTAGLIVGILIAVFGALTSTMLYFMPVPGEAVFGPAIFIVVGGALITYSVLTRETTFKYAMNKIRALLYAVAIGILLFSLYVGFISGWATGEVFIAISSFMMFFIIGLGLLLGLIFSKGTDRRK</sequence>